<accession>A0A8J7F4W2</accession>
<gene>
    <name evidence="1" type="ORF">IQ247_13325</name>
</gene>
<sequence>MVPLKWVDATDLITWANRLDARARIPQLLRLLIHATVQQPQRVGFPSGESIQVGGWDGIVDAPLGNSFVPNGYSVWELGVNKDIKGKADGDYKKRATNSLGLVCAETTFIFVTPRRWGNKDKWEREKKRERIWADVRAYDADDLEQWLEQAPAVHAWLAGLMGKWSEEAQDIGSFWDEWQNSTSPVMSTQLYLAGREKEVEEVHNWLQAEPSKLTIQADTCEEVIAFFAAVIHQMPQEQSVEYLSRCIIVQNESSWRYFASTQESLILIPAFEQPKFLPTKHHIFIPIGREIRPGLDGLVLSRPDKTEFRQALISMGISEERAYNLIKNSKRNLNVLRRLIAVAPELHTPDWAKPENVRSLIPVLLVGAWDDTQEGDREAIAKLARKSYKEVEADISRWVNSSDPPVRRLGSVWQLISREDSWHLLSHFLVRDDLEEFKNVTLSVLGTLDPRYELPLEQRYAASIYGKELPNSGFLREGLVETLAILATRELPPETQDIISAQQRVTGIIHQLLSSHVGWQIWASLAYFLPTLAEASPEAFLEAVDEGLSGDNPILVELFLQEESFGAAAPHTGLLWALEVLVWEPQYLSQVTLILGKLSRLDPGGKIVNRPFRSLCEIFLCWNPQTPANLAQRLRVIDTLITREPDIAWQVIYNLLPEISGGISHPIYKPRWRDWNADSTPKVTGAEYWKNIDAIMQRVLSNMGTDSKRLCDVIKKIESLPPQLQDKSINHLLALDTTNIPQKDLAIICDTLREIIHKHKKYSDTKWALPTDYLDKFYLLYQKFEPKNIIYRYSWLFSFNPNFLYCIHKERIYGDWKARDRKIKQAQTAAARKVYFQADINVLLEMAEIVKEPSLLGVAIANIETITEEVEISLLQETLGNEKNPLNVFAIGFIRRRLENCGWDWAENILSYAQNNHWSAQQVINFFYALPFDKRTWDLLVPFGEELENLYWQTISAGWVKKDDCEKASVKLLDFNRPYAALNLVGLYYDDKTQFLPSNLLVAILEKVVSVDPYTEKPVPDINLSNHYIEEIFDVLEKADNIEDNKLAVLEWMYLPLLVNSKRQPKLLYQELSRNPLFFVYILNFVYKPEDDRDEAMEIDQATLTRANLGYELLESWHQVPGLKEDGTVDLEQLRNWVLQVRAASQESGRSKIADIKIGHVLAYAPKSRERVPLWQIYLFCMAIESKLYSLMRYLSYKVRWSQSSDDIWPDIAVREIIEEVASKKMERGIATGVFNKRGVWTKLIGEGGTQERQLANTYQFDAILLGDAYPRTAAMLRSIAEGYTSDAHREDIWAELED</sequence>
<dbReference type="EMBL" id="JADEWL010000038">
    <property type="protein sequence ID" value="MBE9213635.1"/>
    <property type="molecule type" value="Genomic_DNA"/>
</dbReference>
<evidence type="ECO:0000313" key="2">
    <source>
        <dbReference type="Proteomes" id="UP000620559"/>
    </source>
</evidence>
<organism evidence="1 2">
    <name type="scientific">Plectonema cf. radiosum LEGE 06105</name>
    <dbReference type="NCBI Taxonomy" id="945769"/>
    <lineage>
        <taxon>Bacteria</taxon>
        <taxon>Bacillati</taxon>
        <taxon>Cyanobacteriota</taxon>
        <taxon>Cyanophyceae</taxon>
        <taxon>Oscillatoriophycideae</taxon>
        <taxon>Oscillatoriales</taxon>
        <taxon>Microcoleaceae</taxon>
        <taxon>Plectonema</taxon>
    </lineage>
</organism>
<comment type="caution">
    <text evidence="1">The sequence shown here is derived from an EMBL/GenBank/DDBJ whole genome shotgun (WGS) entry which is preliminary data.</text>
</comment>
<keyword evidence="2" id="KW-1185">Reference proteome</keyword>
<dbReference type="Proteomes" id="UP000620559">
    <property type="component" value="Unassembled WGS sequence"/>
</dbReference>
<proteinExistence type="predicted"/>
<dbReference type="RefSeq" id="WP_193920730.1">
    <property type="nucleotide sequence ID" value="NZ_JADEWL010000038.1"/>
</dbReference>
<reference evidence="1" key="1">
    <citation type="submission" date="2020-10" db="EMBL/GenBank/DDBJ databases">
        <authorList>
            <person name="Castelo-Branco R."/>
            <person name="Eusebio N."/>
            <person name="Adriana R."/>
            <person name="Vieira A."/>
            <person name="Brugerolle De Fraissinette N."/>
            <person name="Rezende De Castro R."/>
            <person name="Schneider M.P."/>
            <person name="Vasconcelos V."/>
            <person name="Leao P.N."/>
        </authorList>
    </citation>
    <scope>NUCLEOTIDE SEQUENCE</scope>
    <source>
        <strain evidence="1">LEGE 06105</strain>
    </source>
</reference>
<protein>
    <submittedName>
        <fullName evidence="1">Uncharacterized protein</fullName>
    </submittedName>
</protein>
<name>A0A8J7F4W2_9CYAN</name>
<evidence type="ECO:0000313" key="1">
    <source>
        <dbReference type="EMBL" id="MBE9213635.1"/>
    </source>
</evidence>